<evidence type="ECO:0000256" key="6">
    <source>
        <dbReference type="SAM" id="Phobius"/>
    </source>
</evidence>
<evidence type="ECO:0000313" key="8">
    <source>
        <dbReference type="Proteomes" id="UP000199041"/>
    </source>
</evidence>
<feature type="transmembrane region" description="Helical" evidence="6">
    <location>
        <begin position="84"/>
        <end position="107"/>
    </location>
</feature>
<dbReference type="PANTHER" id="PTHR30250:SF11">
    <property type="entry name" value="O-ANTIGEN TRANSPORTER-RELATED"/>
    <property type="match status" value="1"/>
</dbReference>
<dbReference type="EMBL" id="FNQY01000034">
    <property type="protein sequence ID" value="SEA62160.1"/>
    <property type="molecule type" value="Genomic_DNA"/>
</dbReference>
<feature type="transmembrane region" description="Helical" evidence="6">
    <location>
        <begin position="182"/>
        <end position="200"/>
    </location>
</feature>
<accession>A0A1H4CP86</accession>
<evidence type="ECO:0000256" key="4">
    <source>
        <dbReference type="ARBA" id="ARBA00022989"/>
    </source>
</evidence>
<keyword evidence="4 6" id="KW-1133">Transmembrane helix</keyword>
<dbReference type="AlphaFoldDB" id="A0A1H4CP86"/>
<evidence type="ECO:0000256" key="3">
    <source>
        <dbReference type="ARBA" id="ARBA00022692"/>
    </source>
</evidence>
<proteinExistence type="predicted"/>
<feature type="transmembrane region" description="Helical" evidence="6">
    <location>
        <begin position="119"/>
        <end position="143"/>
    </location>
</feature>
<dbReference type="InterPro" id="IPR050833">
    <property type="entry name" value="Poly_Biosynth_Transport"/>
</dbReference>
<name>A0A1H4CP86_9BACT</name>
<comment type="subcellular location">
    <subcellularLocation>
        <location evidence="1">Cell membrane</location>
        <topology evidence="1">Multi-pass membrane protein</topology>
    </subcellularLocation>
</comment>
<dbReference type="STRING" id="551991.SAMN05192529_13417"/>
<dbReference type="InterPro" id="IPR002797">
    <property type="entry name" value="Polysacc_synth"/>
</dbReference>
<sequence length="435" mass="49148">MINKFLKSSLFKSTLIYTVSDAINKAVPFFVLPILSYYLTPKDYGIVTNFNILVGILNILAALSIDGVISVHYYKISKEDLAKFLFNGISLVILSTAILAVFCSLFRDRIYDGLQVPIEYVYLAIFMTFANTMSTVNLTIWRLEEKPFKFGGYKIALTIVNTSVSLLLVIAVGLGWKGSVDGTLIATILFGFLSLFLLWRRGYFVPQFDKKIRLAILSFGLPLIPHSLSMWVRSAIDRIYISNFYSVADTGLYATGFQFGILVSFVMMAFNNAFVPYLYKKLSVTDEHQLKQNENGLKKVTYIGVGLLVIGSAIFYLISIFVLNRFYSVSYRGAKPFILWAIVAQFFQGLYLFAVNYIFFVKKTKSLAIITFSCSLVQVLLSYFLIKDLGPIGGAYSTVIVSGLNFVCVAWYSNKVYPMAWFKFKTVIKNNEEQQ</sequence>
<feature type="transmembrane region" description="Helical" evidence="6">
    <location>
        <begin position="52"/>
        <end position="72"/>
    </location>
</feature>
<feature type="transmembrane region" description="Helical" evidence="6">
    <location>
        <begin position="367"/>
        <end position="386"/>
    </location>
</feature>
<gene>
    <name evidence="7" type="ORF">SAMN05192529_13417</name>
</gene>
<dbReference type="OrthoDB" id="1495589at2"/>
<dbReference type="Proteomes" id="UP000199041">
    <property type="component" value="Unassembled WGS sequence"/>
</dbReference>
<dbReference type="GO" id="GO:0005886">
    <property type="term" value="C:plasma membrane"/>
    <property type="evidence" value="ECO:0007669"/>
    <property type="project" value="UniProtKB-SubCell"/>
</dbReference>
<evidence type="ECO:0000256" key="2">
    <source>
        <dbReference type="ARBA" id="ARBA00022475"/>
    </source>
</evidence>
<dbReference type="Pfam" id="PF01943">
    <property type="entry name" value="Polysacc_synt"/>
    <property type="match status" value="1"/>
</dbReference>
<keyword evidence="8" id="KW-1185">Reference proteome</keyword>
<feature type="transmembrane region" description="Helical" evidence="6">
    <location>
        <begin position="155"/>
        <end position="176"/>
    </location>
</feature>
<feature type="transmembrane region" description="Helical" evidence="6">
    <location>
        <begin position="212"/>
        <end position="232"/>
    </location>
</feature>
<feature type="transmembrane region" description="Helical" evidence="6">
    <location>
        <begin position="392"/>
        <end position="413"/>
    </location>
</feature>
<keyword evidence="5 6" id="KW-0472">Membrane</keyword>
<dbReference type="PANTHER" id="PTHR30250">
    <property type="entry name" value="PST FAMILY PREDICTED COLANIC ACID TRANSPORTER"/>
    <property type="match status" value="1"/>
</dbReference>
<reference evidence="7 8" key="1">
    <citation type="submission" date="2016-10" db="EMBL/GenBank/DDBJ databases">
        <authorList>
            <person name="de Groot N.N."/>
        </authorList>
    </citation>
    <scope>NUCLEOTIDE SEQUENCE [LARGE SCALE GENOMIC DNA]</scope>
    <source>
        <strain evidence="7 8">Vu-144</strain>
    </source>
</reference>
<feature type="transmembrane region" description="Helical" evidence="6">
    <location>
        <begin position="252"/>
        <end position="279"/>
    </location>
</feature>
<organism evidence="7 8">
    <name type="scientific">Arachidicoccus rhizosphaerae</name>
    <dbReference type="NCBI Taxonomy" id="551991"/>
    <lineage>
        <taxon>Bacteria</taxon>
        <taxon>Pseudomonadati</taxon>
        <taxon>Bacteroidota</taxon>
        <taxon>Chitinophagia</taxon>
        <taxon>Chitinophagales</taxon>
        <taxon>Chitinophagaceae</taxon>
        <taxon>Arachidicoccus</taxon>
    </lineage>
</organism>
<feature type="transmembrane region" description="Helical" evidence="6">
    <location>
        <begin position="337"/>
        <end position="360"/>
    </location>
</feature>
<keyword evidence="3 6" id="KW-0812">Transmembrane</keyword>
<dbReference type="RefSeq" id="WP_091401208.1">
    <property type="nucleotide sequence ID" value="NZ_FNQY01000034.1"/>
</dbReference>
<evidence type="ECO:0000256" key="1">
    <source>
        <dbReference type="ARBA" id="ARBA00004651"/>
    </source>
</evidence>
<protein>
    <submittedName>
        <fullName evidence="7">Membrane protein involved in the export of O-antigen and teichoic acid</fullName>
    </submittedName>
</protein>
<feature type="transmembrane region" description="Helical" evidence="6">
    <location>
        <begin position="300"/>
        <end position="322"/>
    </location>
</feature>
<keyword evidence="2" id="KW-1003">Cell membrane</keyword>
<evidence type="ECO:0000313" key="7">
    <source>
        <dbReference type="EMBL" id="SEA62160.1"/>
    </source>
</evidence>
<evidence type="ECO:0000256" key="5">
    <source>
        <dbReference type="ARBA" id="ARBA00023136"/>
    </source>
</evidence>
<feature type="transmembrane region" description="Helical" evidence="6">
    <location>
        <begin position="21"/>
        <end position="40"/>
    </location>
</feature>